<organism evidence="1 2">
    <name type="scientific">Pyropia yezoensis</name>
    <name type="common">Susabi-nori</name>
    <name type="synonym">Porphyra yezoensis</name>
    <dbReference type="NCBI Taxonomy" id="2788"/>
    <lineage>
        <taxon>Eukaryota</taxon>
        <taxon>Rhodophyta</taxon>
        <taxon>Bangiophyceae</taxon>
        <taxon>Bangiales</taxon>
        <taxon>Bangiaceae</taxon>
        <taxon>Pyropia</taxon>
    </lineage>
</organism>
<dbReference type="EMBL" id="CM020618">
    <property type="protein sequence ID" value="KAK1858220.1"/>
    <property type="molecule type" value="Genomic_DNA"/>
</dbReference>
<accession>A0ACC3BJT6</accession>
<reference evidence="1" key="1">
    <citation type="submission" date="2019-11" db="EMBL/GenBank/DDBJ databases">
        <title>Nori genome reveals adaptations in red seaweeds to the harsh intertidal environment.</title>
        <authorList>
            <person name="Wang D."/>
            <person name="Mao Y."/>
        </authorList>
    </citation>
    <scope>NUCLEOTIDE SEQUENCE</scope>
    <source>
        <tissue evidence="1">Gametophyte</tissue>
    </source>
</reference>
<evidence type="ECO:0000313" key="1">
    <source>
        <dbReference type="EMBL" id="KAK1858220.1"/>
    </source>
</evidence>
<comment type="caution">
    <text evidence="1">The sequence shown here is derived from an EMBL/GenBank/DDBJ whole genome shotgun (WGS) entry which is preliminary data.</text>
</comment>
<keyword evidence="2" id="KW-1185">Reference proteome</keyword>
<sequence length="412" mass="41474">MAFISVTPLAARSAFAPAAAAVVDGQRPAATAFGVARRGARLATEASRLARRGGSRPSPSMAAAGAAVAPPNLAGKTVLVLNTKGGGHAFIGLHVARSVVAAGGRVRLLQVGQEDKLAASLPCSRYAELVAADNGGVEVAYGAAADLATAFPGVTFDAVLDNNSKKPDEAAVVADFVASAGIPQLLYISSAGQYVYDPSTAPHVEGDAAAGGQVEVEAALAARGTPFAAFRPIYIVGEASAKRDYLDFFFDRLVRGRPVPIPGSGAEMTSLTDVTDVASMLVAAVATPAAATGGQVYNATAGRGVTFDGVARLCAAAVGGDAPPKIVHYDPAAVAADGFSVKKAFPFRPRHFFADAGAAEAALGWRARAAAADDLAAVVAASYAEYVALGCGERDVSFALDDMILDAGAVAA</sequence>
<proteinExistence type="predicted"/>
<dbReference type="Proteomes" id="UP000798662">
    <property type="component" value="Chromosome 1"/>
</dbReference>
<evidence type="ECO:0000313" key="2">
    <source>
        <dbReference type="Proteomes" id="UP000798662"/>
    </source>
</evidence>
<protein>
    <submittedName>
        <fullName evidence="1">Uncharacterized protein</fullName>
    </submittedName>
</protein>
<gene>
    <name evidence="1" type="ORF">I4F81_000831</name>
</gene>
<name>A0ACC3BJT6_PYRYE</name>